<dbReference type="Pfam" id="PF00202">
    <property type="entry name" value="Aminotran_3"/>
    <property type="match status" value="1"/>
</dbReference>
<dbReference type="EMBL" id="CP074694">
    <property type="protein sequence ID" value="QVL31304.1"/>
    <property type="molecule type" value="Genomic_DNA"/>
</dbReference>
<evidence type="ECO:0000256" key="10">
    <source>
        <dbReference type="RuleBase" id="RU003560"/>
    </source>
</evidence>
<dbReference type="InterPro" id="IPR015424">
    <property type="entry name" value="PyrdxlP-dep_Trfase"/>
</dbReference>
<name>A0A8E6B4J0_9BACT</name>
<evidence type="ECO:0000256" key="9">
    <source>
        <dbReference type="ARBA" id="ARBA00031365"/>
    </source>
</evidence>
<accession>A0A8E6B4J0</accession>
<evidence type="ECO:0000256" key="4">
    <source>
        <dbReference type="ARBA" id="ARBA00012143"/>
    </source>
</evidence>
<protein>
    <recommendedName>
        <fullName evidence="5">Glutamate-1-semialdehyde 2,1-aminomutase</fullName>
        <ecNumber evidence="4">5.4.3.8</ecNumber>
    </recommendedName>
    <alternativeName>
        <fullName evidence="9">Glutamate-1-semialdehyde aminotransferase</fullName>
    </alternativeName>
</protein>
<evidence type="ECO:0000256" key="1">
    <source>
        <dbReference type="ARBA" id="ARBA00001933"/>
    </source>
</evidence>
<evidence type="ECO:0000313" key="11">
    <source>
        <dbReference type="EMBL" id="QVL31304.1"/>
    </source>
</evidence>
<gene>
    <name evidence="11" type="ORF">KIH39_21015</name>
</gene>
<dbReference type="InterPro" id="IPR005814">
    <property type="entry name" value="Aminotrans_3"/>
</dbReference>
<dbReference type="PROSITE" id="PS00600">
    <property type="entry name" value="AA_TRANSFER_CLASS_3"/>
    <property type="match status" value="1"/>
</dbReference>
<dbReference type="PANTHER" id="PTHR43713">
    <property type="entry name" value="GLUTAMATE-1-SEMIALDEHYDE 2,1-AMINOMUTASE"/>
    <property type="match status" value="1"/>
</dbReference>
<dbReference type="GO" id="GO:0008483">
    <property type="term" value="F:transaminase activity"/>
    <property type="evidence" value="ECO:0007669"/>
    <property type="project" value="UniProtKB-KW"/>
</dbReference>
<evidence type="ECO:0000256" key="2">
    <source>
        <dbReference type="ARBA" id="ARBA00004819"/>
    </source>
</evidence>
<reference evidence="11" key="1">
    <citation type="submission" date="2021-05" db="EMBL/GenBank/DDBJ databases">
        <title>Complete genome sequence of the cellulolytic planctomycete Telmatocola sphagniphila SP2T and characterization of the first cellulase from planctomycetes.</title>
        <authorList>
            <person name="Rakitin A.L."/>
            <person name="Beletsky A.V."/>
            <person name="Naumoff D.G."/>
            <person name="Kulichevskaya I.S."/>
            <person name="Mardanov A.V."/>
            <person name="Ravin N.V."/>
            <person name="Dedysh S.N."/>
        </authorList>
    </citation>
    <scope>NUCLEOTIDE SEQUENCE</scope>
    <source>
        <strain evidence="11">SP2T</strain>
    </source>
</reference>
<dbReference type="PANTHER" id="PTHR43713:SF3">
    <property type="entry name" value="GLUTAMATE-1-SEMIALDEHYDE 2,1-AMINOMUTASE 1, CHLOROPLASTIC-RELATED"/>
    <property type="match status" value="1"/>
</dbReference>
<keyword evidence="11" id="KW-0808">Transferase</keyword>
<dbReference type="KEGG" id="tsph:KIH39_21015"/>
<sequence>MPTLTERYVAEFPISREHFQQAREVFPNGVTHDARGMDPFPPFIDRQLGAHKWDIDGHEFVDYWSGHGSLILGHSHPDVVKAVQRQMERSTHAGGNHDLEIEWAKWVLKLIPCAEKIRFTGSGTEATLMALRLSRMYTGKSKILKFCGHFHGWHDAVSIASDPPYDSFSVPGVPEGVAQNTIAIPPNNIDLLEATLKSDDQIAAVILEPTGGHWGAVPIRGAFLKALRELTTRYGVLLIFDEVITGFRVSPGGAQKFYEVTPDLTTLAKILAGGLPGGCLVGRAEILNQIENRPGKPRMRHPGTYNGNPLSASAGIACLSKIADGKACQQANDMARMLRNECNTLFARKKYRWITWIDFSMFKFLPNYDGPPAPLAVTDNTGMIPYEGDLNKLDGVKDPKLISLFRQGMLLNGVDLSGMGGWLTAAHTPHDIARTVKAVEATIEALKTEGYSA</sequence>
<dbReference type="RefSeq" id="WP_213495185.1">
    <property type="nucleotide sequence ID" value="NZ_CP074694.1"/>
</dbReference>
<keyword evidence="6 10" id="KW-0663">Pyridoxal phosphate</keyword>
<keyword evidence="12" id="KW-1185">Reference proteome</keyword>
<dbReference type="Gene3D" id="3.40.640.10">
    <property type="entry name" value="Type I PLP-dependent aspartate aminotransferase-like (Major domain)"/>
    <property type="match status" value="1"/>
</dbReference>
<dbReference type="InterPro" id="IPR015421">
    <property type="entry name" value="PyrdxlP-dep_Trfase_major"/>
</dbReference>
<keyword evidence="11" id="KW-0032">Aminotransferase</keyword>
<dbReference type="AlphaFoldDB" id="A0A8E6B4J0"/>
<dbReference type="CDD" id="cd00610">
    <property type="entry name" value="OAT_like"/>
    <property type="match status" value="1"/>
</dbReference>
<dbReference type="InterPro" id="IPR015422">
    <property type="entry name" value="PyrdxlP-dep_Trfase_small"/>
</dbReference>
<dbReference type="GO" id="GO:0042286">
    <property type="term" value="F:glutamate-1-semialdehyde 2,1-aminomutase activity"/>
    <property type="evidence" value="ECO:0007669"/>
    <property type="project" value="UniProtKB-EC"/>
</dbReference>
<dbReference type="Gene3D" id="3.90.1150.10">
    <property type="entry name" value="Aspartate Aminotransferase, domain 1"/>
    <property type="match status" value="1"/>
</dbReference>
<dbReference type="GO" id="GO:0006779">
    <property type="term" value="P:porphyrin-containing compound biosynthetic process"/>
    <property type="evidence" value="ECO:0007669"/>
    <property type="project" value="UniProtKB-KW"/>
</dbReference>
<comment type="pathway">
    <text evidence="2">Porphyrin-containing compound metabolism; protoporphyrin-IX biosynthesis; 5-aminolevulinate from L-glutamyl-tRNA(Glu): step 2/2.</text>
</comment>
<comment type="cofactor">
    <cofactor evidence="1">
        <name>pyridoxal 5'-phosphate</name>
        <dbReference type="ChEBI" id="CHEBI:597326"/>
    </cofactor>
</comment>
<dbReference type="GO" id="GO:0030170">
    <property type="term" value="F:pyridoxal phosphate binding"/>
    <property type="evidence" value="ECO:0007669"/>
    <property type="project" value="InterPro"/>
</dbReference>
<evidence type="ECO:0000256" key="5">
    <source>
        <dbReference type="ARBA" id="ARBA00015416"/>
    </source>
</evidence>
<evidence type="ECO:0000256" key="6">
    <source>
        <dbReference type="ARBA" id="ARBA00022898"/>
    </source>
</evidence>
<dbReference type="InterPro" id="IPR049704">
    <property type="entry name" value="Aminotrans_3_PPA_site"/>
</dbReference>
<dbReference type="Proteomes" id="UP000676194">
    <property type="component" value="Chromosome"/>
</dbReference>
<evidence type="ECO:0000256" key="8">
    <source>
        <dbReference type="ARBA" id="ARBA00023244"/>
    </source>
</evidence>
<proteinExistence type="inferred from homology"/>
<dbReference type="FunFam" id="3.40.640.10:FF:000021">
    <property type="entry name" value="Glutamate-1-semialdehyde 2,1-aminomutase"/>
    <property type="match status" value="1"/>
</dbReference>
<keyword evidence="7" id="KW-0413">Isomerase</keyword>
<evidence type="ECO:0000256" key="3">
    <source>
        <dbReference type="ARBA" id="ARBA00008981"/>
    </source>
</evidence>
<comment type="similarity">
    <text evidence="3">Belongs to the class-III pyridoxal-phosphate-dependent aminotransferase family. HemL subfamily.</text>
</comment>
<dbReference type="SUPFAM" id="SSF53383">
    <property type="entry name" value="PLP-dependent transferases"/>
    <property type="match status" value="1"/>
</dbReference>
<keyword evidence="8" id="KW-0627">Porphyrin biosynthesis</keyword>
<evidence type="ECO:0000256" key="7">
    <source>
        <dbReference type="ARBA" id="ARBA00023235"/>
    </source>
</evidence>
<evidence type="ECO:0000313" key="12">
    <source>
        <dbReference type="Proteomes" id="UP000676194"/>
    </source>
</evidence>
<organism evidence="11 12">
    <name type="scientific">Telmatocola sphagniphila</name>
    <dbReference type="NCBI Taxonomy" id="1123043"/>
    <lineage>
        <taxon>Bacteria</taxon>
        <taxon>Pseudomonadati</taxon>
        <taxon>Planctomycetota</taxon>
        <taxon>Planctomycetia</taxon>
        <taxon>Gemmatales</taxon>
        <taxon>Gemmataceae</taxon>
    </lineage>
</organism>
<dbReference type="EC" id="5.4.3.8" evidence="4"/>